<dbReference type="EMBL" id="JAWWMZ010000001">
    <property type="protein sequence ID" value="MDX4951789.1"/>
    <property type="molecule type" value="Genomic_DNA"/>
</dbReference>
<proteinExistence type="predicted"/>
<evidence type="ECO:0000313" key="1">
    <source>
        <dbReference type="EMBL" id="MDX4951789.1"/>
    </source>
</evidence>
<reference evidence="1" key="1">
    <citation type="submission" date="2023-11" db="EMBL/GenBank/DDBJ databases">
        <title>Identification and selenium tolerance of Delftia acidovorans R3-25.</title>
        <authorList>
            <person name="Zhang S."/>
            <person name="Liu Y."/>
            <person name="Guo Y."/>
        </authorList>
    </citation>
    <scope>NUCLEOTIDE SEQUENCE</scope>
    <source>
        <strain evidence="1">R3-25</strain>
    </source>
</reference>
<feature type="non-terminal residue" evidence="1">
    <location>
        <position position="1"/>
    </location>
</feature>
<accession>A0AAJ2QXC2</accession>
<gene>
    <name evidence="1" type="ORF">SGN30_00005</name>
</gene>
<sequence length="80" mass="8415">AAWLRPTQAQARRLPREVNALYTCGPAGGGGVRTALRARLGTVSCLLAQQSVATGWKWAEGEIDKGVDKGVEKEAGEHAA</sequence>
<organism evidence="1 2">
    <name type="scientific">Delftia acidovorans</name>
    <name type="common">Pseudomonas acidovorans</name>
    <name type="synonym">Comamonas acidovorans</name>
    <dbReference type="NCBI Taxonomy" id="80866"/>
    <lineage>
        <taxon>Bacteria</taxon>
        <taxon>Pseudomonadati</taxon>
        <taxon>Pseudomonadota</taxon>
        <taxon>Betaproteobacteria</taxon>
        <taxon>Burkholderiales</taxon>
        <taxon>Comamonadaceae</taxon>
        <taxon>Delftia</taxon>
    </lineage>
</organism>
<dbReference type="AlphaFoldDB" id="A0AAJ2QXC2"/>
<evidence type="ECO:0000313" key="2">
    <source>
        <dbReference type="Proteomes" id="UP001287445"/>
    </source>
</evidence>
<name>A0AAJ2QXC2_DELAC</name>
<protein>
    <submittedName>
        <fullName evidence="1">Uncharacterized protein</fullName>
    </submittedName>
</protein>
<comment type="caution">
    <text evidence="1">The sequence shown here is derived from an EMBL/GenBank/DDBJ whole genome shotgun (WGS) entry which is preliminary data.</text>
</comment>
<dbReference type="Proteomes" id="UP001287445">
    <property type="component" value="Unassembled WGS sequence"/>
</dbReference>